<evidence type="ECO:0000256" key="2">
    <source>
        <dbReference type="ARBA" id="ARBA00007904"/>
    </source>
</evidence>
<dbReference type="Proteomes" id="UP000318582">
    <property type="component" value="Unassembled WGS sequence"/>
</dbReference>
<comment type="subcellular location">
    <subcellularLocation>
        <location evidence="1">Endoplasmic reticulum membrane</location>
        <topology evidence="1">Single-pass type I membrane protein</topology>
    </subcellularLocation>
</comment>
<evidence type="ECO:0000256" key="6">
    <source>
        <dbReference type="ARBA" id="ARBA00022729"/>
    </source>
</evidence>
<keyword evidence="16" id="KW-1185">Reference proteome</keyword>
<dbReference type="Pfam" id="PF25293">
    <property type="entry name" value="Beta-prop_EMC1_N"/>
    <property type="match status" value="1"/>
</dbReference>
<evidence type="ECO:0000256" key="9">
    <source>
        <dbReference type="ARBA" id="ARBA00023136"/>
    </source>
</evidence>
<comment type="caution">
    <text evidence="15">The sequence shown here is derived from an EMBL/GenBank/DDBJ whole genome shotgun (WGS) entry which is preliminary data.</text>
</comment>
<name>A0A507DQV7_9FUNG</name>
<feature type="domain" description="EMC1 first beta-propeller" evidence="14">
    <location>
        <begin position="26"/>
        <end position="411"/>
    </location>
</feature>
<comment type="subunit">
    <text evidence="3">Component of the ER membrane protein complex (EMC).</text>
</comment>
<keyword evidence="9 11" id="KW-0472">Membrane</keyword>
<protein>
    <recommendedName>
        <fullName evidence="4">ER membrane protein complex subunit 1</fullName>
    </recommendedName>
</protein>
<evidence type="ECO:0000256" key="4">
    <source>
        <dbReference type="ARBA" id="ARBA00020824"/>
    </source>
</evidence>
<evidence type="ECO:0000256" key="1">
    <source>
        <dbReference type="ARBA" id="ARBA00004115"/>
    </source>
</evidence>
<dbReference type="PANTHER" id="PTHR21573">
    <property type="entry name" value="ER MEMBRANE PROTEIN COMPLEX SUBUNIT 1"/>
    <property type="match status" value="1"/>
</dbReference>
<reference evidence="15 16" key="1">
    <citation type="journal article" date="2019" name="Sci. Rep.">
        <title>Comparative genomics of chytrid fungi reveal insights into the obligate biotrophic and pathogenic lifestyle of Synchytrium endobioticum.</title>
        <authorList>
            <person name="van de Vossenberg B.T.L.H."/>
            <person name="Warris S."/>
            <person name="Nguyen H.D.T."/>
            <person name="van Gent-Pelzer M.P.E."/>
            <person name="Joly D.L."/>
            <person name="van de Geest H.C."/>
            <person name="Bonants P.J.M."/>
            <person name="Smith D.S."/>
            <person name="Levesque C.A."/>
            <person name="van der Lee T.A.J."/>
        </authorList>
    </citation>
    <scope>NUCLEOTIDE SEQUENCE [LARGE SCALE GENOMIC DNA]</scope>
    <source>
        <strain evidence="15 16">CBS 809.83</strain>
    </source>
</reference>
<evidence type="ECO:0000256" key="3">
    <source>
        <dbReference type="ARBA" id="ARBA00011276"/>
    </source>
</evidence>
<evidence type="ECO:0000256" key="11">
    <source>
        <dbReference type="SAM" id="Phobius"/>
    </source>
</evidence>
<keyword evidence="6 12" id="KW-0732">Signal</keyword>
<accession>A0A507DQV7</accession>
<organism evidence="15 16">
    <name type="scientific">Powellomyces hirtus</name>
    <dbReference type="NCBI Taxonomy" id="109895"/>
    <lineage>
        <taxon>Eukaryota</taxon>
        <taxon>Fungi</taxon>
        <taxon>Fungi incertae sedis</taxon>
        <taxon>Chytridiomycota</taxon>
        <taxon>Chytridiomycota incertae sedis</taxon>
        <taxon>Chytridiomycetes</taxon>
        <taxon>Spizellomycetales</taxon>
        <taxon>Powellomycetaceae</taxon>
        <taxon>Powellomyces</taxon>
    </lineage>
</organism>
<gene>
    <name evidence="15" type="ORF">PhCBS80983_g06252</name>
</gene>
<sequence length="1018" mass="111751">MFASSLRAAALAVLLAVVLCGSVSAAIHADQAGTYDWHKALVGIPKFAFFTRPVRKAQIYVGTQKNVIALLNPKTGDYTWRQVLEPADDLKMLSLQDQVLVSVSGNGSLHTRQWDAQTGLLIWDHEHVNPPASTSAAVGRVGDDVLLVAGDSISRLKGDDGTPVWTVTADSGATYGRIILHNGAIYVIGAKQISNLHEVSVLQLDAKDGRIVAEYQPPNGNVKSLDDVVFAEHGGKAYLYWNGAERAYRHALGQSAETEEVDDVFGIKESRIQNVYGSDESASDLVLRNGKRYTFMRSSDSAKYTFEDEAEPTESVFSSFKSEGAHYISYVRPSPSKKEIKIDLLDATEMKLVDTFSVPFDEQISGAIQKAFLDVAPSKDGKVPSFRIFAVTADGSIKLLKAGEVLWTREESLTEALAAEYVDLPERSLLSQDHDELDEQPQESASISPIERFLRRARTHVVKAAAYPQQLTKSIKSLITPPESTRVRNDLYADFFGVRKLVVFASKTGKVVALDTESGQSVWERYFDGIQFRQIETVRSALVKYPPVIVLVGQNRQAQTVLLRINALTGEDFNEDGSSPREVFPAIRKVIKLPVEEAAGRTQLISLIGDNLKVHISPSSAAASDAFERFAPQYHVYLTEGVGSSQIDGYTTEKGTNNKYELKPSWKLEFPEGEKLAALGSPSPAGSAVASLGRVLGDRSVLYKYLNPNMLALATVKTTGSFPTDSDFTSAVYTYLIDTVTGTVHYRSEHNGGGNIAPTVPSVFVVQKDNWAVLSYWNHGPEAALPQVEPPAPEEEVVTKKTVRKRKKKVSTEDNSATIPDAKGIEIVALEFFESSTPDQRVESDTFSSFQAKRPHVIAQSYSFPKRISAIGTTTTGAGITTKEVLLGLEDGHLYGISKRLLDPRRPVGAPTKDEKEEMLFPYRPTLDFNPKEVASYNLHVPKISHILSAATKMESTSLTIAWGLDVFCGRRNPSKTFDVLSESFNYLALLATIAACVLGIGFSKRLAERKKIKDLWR</sequence>
<dbReference type="InterPro" id="IPR026895">
    <property type="entry name" value="EMC1"/>
</dbReference>
<evidence type="ECO:0000256" key="7">
    <source>
        <dbReference type="ARBA" id="ARBA00022824"/>
    </source>
</evidence>
<proteinExistence type="inferred from homology"/>
<dbReference type="Pfam" id="PF07774">
    <property type="entry name" value="EMC1_C"/>
    <property type="match status" value="1"/>
</dbReference>
<dbReference type="Gene3D" id="2.130.10.10">
    <property type="entry name" value="YVTN repeat-like/Quinoprotein amine dehydrogenase"/>
    <property type="match status" value="1"/>
</dbReference>
<keyword evidence="5 11" id="KW-0812">Transmembrane</keyword>
<dbReference type="InterPro" id="IPR058545">
    <property type="entry name" value="Beta-prop_EMC1_1st"/>
</dbReference>
<dbReference type="InterPro" id="IPR011047">
    <property type="entry name" value="Quinoprotein_ADH-like_sf"/>
</dbReference>
<dbReference type="GO" id="GO:0072546">
    <property type="term" value="C:EMC complex"/>
    <property type="evidence" value="ECO:0007669"/>
    <property type="project" value="InterPro"/>
</dbReference>
<keyword evidence="8 11" id="KW-1133">Transmembrane helix</keyword>
<dbReference type="EMBL" id="QEAQ01000213">
    <property type="protein sequence ID" value="TPX53615.1"/>
    <property type="molecule type" value="Genomic_DNA"/>
</dbReference>
<feature type="transmembrane region" description="Helical" evidence="11">
    <location>
        <begin position="985"/>
        <end position="1004"/>
    </location>
</feature>
<evidence type="ECO:0000256" key="10">
    <source>
        <dbReference type="ARBA" id="ARBA00023180"/>
    </source>
</evidence>
<evidence type="ECO:0000256" key="5">
    <source>
        <dbReference type="ARBA" id="ARBA00022692"/>
    </source>
</evidence>
<evidence type="ECO:0000256" key="8">
    <source>
        <dbReference type="ARBA" id="ARBA00022989"/>
    </source>
</evidence>
<keyword evidence="10" id="KW-0325">Glycoprotein</keyword>
<dbReference type="InterPro" id="IPR015943">
    <property type="entry name" value="WD40/YVTN_repeat-like_dom_sf"/>
</dbReference>
<comment type="similarity">
    <text evidence="2">Belongs to the EMC1 family.</text>
</comment>
<evidence type="ECO:0000313" key="15">
    <source>
        <dbReference type="EMBL" id="TPX53615.1"/>
    </source>
</evidence>
<dbReference type="GO" id="GO:0034975">
    <property type="term" value="P:protein folding in endoplasmic reticulum"/>
    <property type="evidence" value="ECO:0007669"/>
    <property type="project" value="TreeGrafter"/>
</dbReference>
<keyword evidence="7" id="KW-0256">Endoplasmic reticulum</keyword>
<dbReference type="PANTHER" id="PTHR21573:SF0">
    <property type="entry name" value="ER MEMBRANE PROTEIN COMPLEX SUBUNIT 1"/>
    <property type="match status" value="1"/>
</dbReference>
<evidence type="ECO:0000259" key="14">
    <source>
        <dbReference type="Pfam" id="PF25293"/>
    </source>
</evidence>
<dbReference type="STRING" id="109895.A0A507DQV7"/>
<feature type="chain" id="PRO_5021457377" description="ER membrane protein complex subunit 1" evidence="12">
    <location>
        <begin position="26"/>
        <end position="1018"/>
    </location>
</feature>
<dbReference type="SUPFAM" id="SSF50998">
    <property type="entry name" value="Quinoprotein alcohol dehydrogenase-like"/>
    <property type="match status" value="1"/>
</dbReference>
<evidence type="ECO:0000259" key="13">
    <source>
        <dbReference type="Pfam" id="PF07774"/>
    </source>
</evidence>
<dbReference type="InterPro" id="IPR011678">
    <property type="entry name" value="EMC1_C"/>
</dbReference>
<feature type="domain" description="ER membrane protein complex subunit 1 C-terminal" evidence="13">
    <location>
        <begin position="769"/>
        <end position="1017"/>
    </location>
</feature>
<feature type="signal peptide" evidence="12">
    <location>
        <begin position="1"/>
        <end position="25"/>
    </location>
</feature>
<dbReference type="AlphaFoldDB" id="A0A507DQV7"/>
<evidence type="ECO:0000256" key="12">
    <source>
        <dbReference type="SAM" id="SignalP"/>
    </source>
</evidence>
<evidence type="ECO:0000313" key="16">
    <source>
        <dbReference type="Proteomes" id="UP000318582"/>
    </source>
</evidence>